<dbReference type="PATRIC" id="fig|1415166.3.peg.5444"/>
<dbReference type="HOGENOM" id="CLU_012494_6_1_11"/>
<sequence length="326" mass="35136">MSHNGIPYPSLPLDRELEAQSAALIAQFPAQLTADMVPQMREILADMPDTIPELLAAAGLTQRDITIKGYEGVDLEVTVIARADHKGKGPGLYHLHGGGMMVGHRRVGAPTFVPWVADHDAVLVTVDYRLAPEFPDPYPVEDCYAGLVWTVEHADELGIDPDRIVIVGQSAGGGLSAGTALLARDRKGPRLLGQVLCYPMLDDRHETVSADQCADGLIWSRTSSETAWDAYLGRQRENGNISHYAAPSRATDLSGLPPAYIDCGSNELFRDENIAYANALWEAGVQTELHVWAGAFHGFDTIATDAAIVHAAHAARASWIARVLGS</sequence>
<dbReference type="RefSeq" id="WP_025351446.1">
    <property type="nucleotide sequence ID" value="NZ_CP006850.1"/>
</dbReference>
<dbReference type="InterPro" id="IPR029058">
    <property type="entry name" value="AB_hydrolase_fold"/>
</dbReference>
<dbReference type="EMBL" id="CP006850">
    <property type="protein sequence ID" value="AHH20064.1"/>
    <property type="molecule type" value="Genomic_DNA"/>
</dbReference>
<name>W5TLP0_9NOCA</name>
<proteinExistence type="predicted"/>
<dbReference type="AlphaFoldDB" id="W5TLP0"/>
<protein>
    <submittedName>
        <fullName evidence="3">Putative carboxylesterase</fullName>
    </submittedName>
</protein>
<dbReference type="STRING" id="1415166.NONO_c52840"/>
<dbReference type="OrthoDB" id="3181909at2"/>
<evidence type="ECO:0000313" key="3">
    <source>
        <dbReference type="EMBL" id="AHH20064.1"/>
    </source>
</evidence>
<dbReference type="Gene3D" id="3.40.50.1820">
    <property type="entry name" value="alpha/beta hydrolase"/>
    <property type="match status" value="1"/>
</dbReference>
<feature type="domain" description="Alpha/beta hydrolase fold-3" evidence="2">
    <location>
        <begin position="93"/>
        <end position="299"/>
    </location>
</feature>
<evidence type="ECO:0000256" key="1">
    <source>
        <dbReference type="ARBA" id="ARBA00022801"/>
    </source>
</evidence>
<dbReference type="SUPFAM" id="SSF53474">
    <property type="entry name" value="alpha/beta-Hydrolases"/>
    <property type="match status" value="1"/>
</dbReference>
<keyword evidence="1" id="KW-0378">Hydrolase</keyword>
<dbReference type="Proteomes" id="UP000019150">
    <property type="component" value="Chromosome"/>
</dbReference>
<keyword evidence="4" id="KW-1185">Reference proteome</keyword>
<dbReference type="InterPro" id="IPR050300">
    <property type="entry name" value="GDXG_lipolytic_enzyme"/>
</dbReference>
<reference evidence="3 4" key="1">
    <citation type="journal article" date="2014" name="Appl. Environ. Microbiol.">
        <title>Insights into the Microbial Degradation of Rubber and Gutta-Percha by Analysis of the Complete Genome of Nocardia nova SH22a.</title>
        <authorList>
            <person name="Luo Q."/>
            <person name="Hiessl S."/>
            <person name="Poehlein A."/>
            <person name="Daniel R."/>
            <person name="Steinbuchel A."/>
        </authorList>
    </citation>
    <scope>NUCLEOTIDE SEQUENCE [LARGE SCALE GENOMIC DNA]</scope>
    <source>
        <strain evidence="3">SH22a</strain>
    </source>
</reference>
<evidence type="ECO:0000259" key="2">
    <source>
        <dbReference type="Pfam" id="PF07859"/>
    </source>
</evidence>
<gene>
    <name evidence="3" type="ORF">NONO_c52840</name>
</gene>
<dbReference type="PANTHER" id="PTHR48081:SF8">
    <property type="entry name" value="ALPHA_BETA HYDROLASE FOLD-3 DOMAIN-CONTAINING PROTEIN-RELATED"/>
    <property type="match status" value="1"/>
</dbReference>
<dbReference type="Pfam" id="PF07859">
    <property type="entry name" value="Abhydrolase_3"/>
    <property type="match status" value="1"/>
</dbReference>
<dbReference type="GO" id="GO:0016787">
    <property type="term" value="F:hydrolase activity"/>
    <property type="evidence" value="ECO:0007669"/>
    <property type="project" value="UniProtKB-KW"/>
</dbReference>
<dbReference type="InterPro" id="IPR013094">
    <property type="entry name" value="AB_hydrolase_3"/>
</dbReference>
<evidence type="ECO:0000313" key="4">
    <source>
        <dbReference type="Proteomes" id="UP000019150"/>
    </source>
</evidence>
<dbReference type="eggNOG" id="COG0657">
    <property type="taxonomic scope" value="Bacteria"/>
</dbReference>
<accession>W5TLP0</accession>
<dbReference type="PANTHER" id="PTHR48081">
    <property type="entry name" value="AB HYDROLASE SUPERFAMILY PROTEIN C4A8.06C"/>
    <property type="match status" value="1"/>
</dbReference>
<dbReference type="KEGG" id="nno:NONO_c52840"/>
<organism evidence="3 4">
    <name type="scientific">Nocardia nova SH22a</name>
    <dbReference type="NCBI Taxonomy" id="1415166"/>
    <lineage>
        <taxon>Bacteria</taxon>
        <taxon>Bacillati</taxon>
        <taxon>Actinomycetota</taxon>
        <taxon>Actinomycetes</taxon>
        <taxon>Mycobacteriales</taxon>
        <taxon>Nocardiaceae</taxon>
        <taxon>Nocardia</taxon>
    </lineage>
</organism>